<keyword evidence="1" id="KW-0812">Transmembrane</keyword>
<proteinExistence type="predicted"/>
<reference evidence="2 3" key="1">
    <citation type="submission" date="2020-10" db="EMBL/GenBank/DDBJ databases">
        <title>Sequencing the genomes of 1000 actinobacteria strains.</title>
        <authorList>
            <person name="Klenk H.-P."/>
        </authorList>
    </citation>
    <scope>NUCLEOTIDE SEQUENCE [LARGE SCALE GENOMIC DNA]</scope>
    <source>
        <strain evidence="2 3">DSM 43748</strain>
    </source>
</reference>
<evidence type="ECO:0000256" key="1">
    <source>
        <dbReference type="SAM" id="Phobius"/>
    </source>
</evidence>
<dbReference type="Proteomes" id="UP000661607">
    <property type="component" value="Unassembled WGS sequence"/>
</dbReference>
<keyword evidence="3" id="KW-1185">Reference proteome</keyword>
<dbReference type="EMBL" id="JADBEF010000001">
    <property type="protein sequence ID" value="MBE1557508.1"/>
    <property type="molecule type" value="Genomic_DNA"/>
</dbReference>
<name>A0ABR9K667_9ACTN</name>
<accession>A0ABR9K667</accession>
<feature type="transmembrane region" description="Helical" evidence="1">
    <location>
        <begin position="6"/>
        <end position="26"/>
    </location>
</feature>
<organism evidence="2 3">
    <name type="scientific">Nonomuraea africana</name>
    <dbReference type="NCBI Taxonomy" id="46171"/>
    <lineage>
        <taxon>Bacteria</taxon>
        <taxon>Bacillati</taxon>
        <taxon>Actinomycetota</taxon>
        <taxon>Actinomycetes</taxon>
        <taxon>Streptosporangiales</taxon>
        <taxon>Streptosporangiaceae</taxon>
        <taxon>Nonomuraea</taxon>
    </lineage>
</organism>
<protein>
    <submittedName>
        <fullName evidence="2">Uncharacterized protein</fullName>
    </submittedName>
</protein>
<keyword evidence="1" id="KW-1133">Transmembrane helix</keyword>
<evidence type="ECO:0000313" key="2">
    <source>
        <dbReference type="EMBL" id="MBE1557508.1"/>
    </source>
</evidence>
<keyword evidence="1" id="KW-0472">Membrane</keyword>
<comment type="caution">
    <text evidence="2">The sequence shown here is derived from an EMBL/GenBank/DDBJ whole genome shotgun (WGS) entry which is preliminary data.</text>
</comment>
<evidence type="ECO:0000313" key="3">
    <source>
        <dbReference type="Proteomes" id="UP000661607"/>
    </source>
</evidence>
<dbReference type="RefSeq" id="WP_192773116.1">
    <property type="nucleotide sequence ID" value="NZ_BAAASY010000019.1"/>
</dbReference>
<gene>
    <name evidence="2" type="ORF">H4W81_000287</name>
</gene>
<sequence>MIGYALGGALGWFIYPAIALGMFLLLPACRHRWRDGTVFRKVLLDRFASSAPSHRQQRRTSGGTGEAVFLCDGNQVLELVQVQYHVSAPRHGGGGW</sequence>